<comment type="catalytic activity">
    <reaction evidence="8">
        <text>L-cysteinyl-[protein] + hexadecanoyl-CoA = S-hexadecanoyl-L-cysteinyl-[protein] + CoA</text>
        <dbReference type="Rhea" id="RHEA:36683"/>
        <dbReference type="Rhea" id="RHEA-COMP:10131"/>
        <dbReference type="Rhea" id="RHEA-COMP:11032"/>
        <dbReference type="ChEBI" id="CHEBI:29950"/>
        <dbReference type="ChEBI" id="CHEBI:57287"/>
        <dbReference type="ChEBI" id="CHEBI:57379"/>
        <dbReference type="ChEBI" id="CHEBI:74151"/>
        <dbReference type="EC" id="2.3.1.225"/>
    </reaction>
</comment>
<gene>
    <name evidence="11" type="ORF">Bathy09g03910</name>
</gene>
<dbReference type="AlphaFoldDB" id="K8FIE0"/>
<keyword evidence="5 8" id="KW-1133">Transmembrane helix</keyword>
<keyword evidence="7 8" id="KW-0012">Acyltransferase</keyword>
<feature type="transmembrane region" description="Helical" evidence="8">
    <location>
        <begin position="161"/>
        <end position="182"/>
    </location>
</feature>
<dbReference type="EC" id="2.3.1.225" evidence="8"/>
<evidence type="ECO:0000256" key="8">
    <source>
        <dbReference type="RuleBase" id="RU079119"/>
    </source>
</evidence>
<evidence type="ECO:0000313" key="12">
    <source>
        <dbReference type="Proteomes" id="UP000198341"/>
    </source>
</evidence>
<evidence type="ECO:0000256" key="9">
    <source>
        <dbReference type="SAM" id="MobiDB-lite"/>
    </source>
</evidence>
<comment type="subcellular location">
    <subcellularLocation>
        <location evidence="1">Membrane</location>
        <topology evidence="1">Multi-pass membrane protein</topology>
    </subcellularLocation>
</comment>
<feature type="domain" description="Palmitoyltransferase DHHC" evidence="10">
    <location>
        <begin position="116"/>
        <end position="264"/>
    </location>
</feature>
<keyword evidence="3 8" id="KW-0808">Transferase</keyword>
<evidence type="ECO:0000259" key="10">
    <source>
        <dbReference type="Pfam" id="PF01529"/>
    </source>
</evidence>
<evidence type="ECO:0000256" key="2">
    <source>
        <dbReference type="ARBA" id="ARBA00008574"/>
    </source>
</evidence>
<evidence type="ECO:0000256" key="3">
    <source>
        <dbReference type="ARBA" id="ARBA00022679"/>
    </source>
</evidence>
<dbReference type="OrthoDB" id="331948at2759"/>
<protein>
    <recommendedName>
        <fullName evidence="8">S-acyltransferase</fullName>
        <ecNumber evidence="8">2.3.1.225</ecNumber>
    </recommendedName>
    <alternativeName>
        <fullName evidence="8">Palmitoyltransferase</fullName>
    </alternativeName>
</protein>
<dbReference type="GO" id="GO:0019706">
    <property type="term" value="F:protein-cysteine S-palmitoyltransferase activity"/>
    <property type="evidence" value="ECO:0007669"/>
    <property type="project" value="UniProtKB-EC"/>
</dbReference>
<evidence type="ECO:0000256" key="1">
    <source>
        <dbReference type="ARBA" id="ARBA00004141"/>
    </source>
</evidence>
<keyword evidence="6 8" id="KW-0472">Membrane</keyword>
<evidence type="ECO:0000256" key="5">
    <source>
        <dbReference type="ARBA" id="ARBA00022989"/>
    </source>
</evidence>
<name>K8FIE0_9CHLO</name>
<feature type="region of interest" description="Disordered" evidence="9">
    <location>
        <begin position="275"/>
        <end position="301"/>
    </location>
</feature>
<evidence type="ECO:0000256" key="6">
    <source>
        <dbReference type="ARBA" id="ARBA00023136"/>
    </source>
</evidence>
<evidence type="ECO:0000313" key="11">
    <source>
        <dbReference type="EMBL" id="CCO66684.1"/>
    </source>
</evidence>
<evidence type="ECO:0000256" key="7">
    <source>
        <dbReference type="ARBA" id="ARBA00023315"/>
    </source>
</evidence>
<dbReference type="InterPro" id="IPR001594">
    <property type="entry name" value="Palmitoyltrfase_DHHC"/>
</dbReference>
<comment type="similarity">
    <text evidence="2 8">Belongs to the DHHC palmitoyltransferase family.</text>
</comment>
<comment type="domain">
    <text evidence="8">The DHHC domain is required for palmitoyltransferase activity.</text>
</comment>
<feature type="transmembrane region" description="Helical" evidence="8">
    <location>
        <begin position="25"/>
        <end position="44"/>
    </location>
</feature>
<dbReference type="eggNOG" id="KOG1315">
    <property type="taxonomic scope" value="Eukaryota"/>
</dbReference>
<organism evidence="11 12">
    <name type="scientific">Bathycoccus prasinos</name>
    <dbReference type="NCBI Taxonomy" id="41875"/>
    <lineage>
        <taxon>Eukaryota</taxon>
        <taxon>Viridiplantae</taxon>
        <taxon>Chlorophyta</taxon>
        <taxon>Mamiellophyceae</taxon>
        <taxon>Mamiellales</taxon>
        <taxon>Bathycoccaceae</taxon>
        <taxon>Bathycoccus</taxon>
    </lineage>
</organism>
<dbReference type="GeneID" id="19013898"/>
<evidence type="ECO:0000256" key="4">
    <source>
        <dbReference type="ARBA" id="ARBA00022692"/>
    </source>
</evidence>
<dbReference type="PROSITE" id="PS50216">
    <property type="entry name" value="DHHC"/>
    <property type="match status" value="1"/>
</dbReference>
<accession>K8FIE0</accession>
<dbReference type="GO" id="GO:0016020">
    <property type="term" value="C:membrane"/>
    <property type="evidence" value="ECO:0007669"/>
    <property type="project" value="UniProtKB-SubCell"/>
</dbReference>
<dbReference type="EMBL" id="FO082270">
    <property type="protein sequence ID" value="CCO66684.1"/>
    <property type="molecule type" value="Genomic_DNA"/>
</dbReference>
<dbReference type="Proteomes" id="UP000198341">
    <property type="component" value="Chromosome 9"/>
</dbReference>
<dbReference type="PANTHER" id="PTHR12246">
    <property type="entry name" value="PALMITOYLTRANSFERASE ZDHHC16"/>
    <property type="match status" value="1"/>
</dbReference>
<dbReference type="InterPro" id="IPR039859">
    <property type="entry name" value="PFA4/ZDH16/20/ERF2-like"/>
</dbReference>
<keyword evidence="12" id="KW-1185">Reference proteome</keyword>
<dbReference type="Pfam" id="PF01529">
    <property type="entry name" value="DHHC"/>
    <property type="match status" value="1"/>
</dbReference>
<feature type="transmembrane region" description="Helical" evidence="8">
    <location>
        <begin position="64"/>
        <end position="82"/>
    </location>
</feature>
<sequence length="367" mass="40870">MTPMVTTPKGSLTRRQRARRVARRVWQKMSLPVFFVLFLFGFLYYTTSTIVLYGRFETSVDGTIHRSILFVTTSLALCLYVASVMCEAGKVPDGWQPDMEDANNFWEVKRKGKGLKRFCQKCNAYKPPRAHHCRVCQKCVLRMDHHCVWINNCVGHKNYKAFFLFLFYAVLAVGHSAMILSWNMVASESGSGKKKLAASNTAAAAAAAATTTGSNSDSNAWDWDAICEVTALMVSFPLLLAIGLLFAWHVWLTSKNCTTIEHYEGVRSKLTLTHPIGENGERTTTTISSEGGDGSNKATGTNATTTIKKIEHPYSLGLSGNLREVLGAKMRYWLFPGCSIDGDGLSFANAYENSDKWKRKVNQELEL</sequence>
<dbReference type="RefSeq" id="XP_007511124.1">
    <property type="nucleotide sequence ID" value="XM_007511062.1"/>
</dbReference>
<feature type="transmembrane region" description="Helical" evidence="8">
    <location>
        <begin position="229"/>
        <end position="252"/>
    </location>
</feature>
<keyword evidence="4 8" id="KW-0812">Transmembrane</keyword>
<reference evidence="11 12" key="1">
    <citation type="submission" date="2011-10" db="EMBL/GenBank/DDBJ databases">
        <authorList>
            <person name="Genoscope - CEA"/>
        </authorList>
    </citation>
    <scope>NUCLEOTIDE SEQUENCE [LARGE SCALE GENOMIC DNA]</scope>
    <source>
        <strain evidence="11 12">RCC 1105</strain>
    </source>
</reference>
<proteinExistence type="inferred from homology"/>
<dbReference type="KEGG" id="bpg:Bathy09g03910"/>